<protein>
    <submittedName>
        <fullName evidence="3">Uncharacterized protein</fullName>
    </submittedName>
</protein>
<name>A0A816ZSI8_9BILA</name>
<feature type="non-terminal residue" evidence="3">
    <location>
        <position position="1"/>
    </location>
</feature>
<proteinExistence type="predicted"/>
<comment type="caution">
    <text evidence="3">The sequence shown here is derived from an EMBL/GenBank/DDBJ whole genome shotgun (WGS) entry which is preliminary data.</text>
</comment>
<dbReference type="EMBL" id="CAJNRE010020403">
    <property type="protein sequence ID" value="CAF2232021.1"/>
    <property type="molecule type" value="Genomic_DNA"/>
</dbReference>
<gene>
    <name evidence="3" type="ORF">MBJ925_LOCUS36939</name>
</gene>
<evidence type="ECO:0000256" key="1">
    <source>
        <dbReference type="SAM" id="MobiDB-lite"/>
    </source>
</evidence>
<evidence type="ECO:0000256" key="2">
    <source>
        <dbReference type="SAM" id="Phobius"/>
    </source>
</evidence>
<dbReference type="Proteomes" id="UP000663824">
    <property type="component" value="Unassembled WGS sequence"/>
</dbReference>
<evidence type="ECO:0000313" key="3">
    <source>
        <dbReference type="EMBL" id="CAF2232021.1"/>
    </source>
</evidence>
<sequence>MFLPAVKFTLHMNFATFNSVLLFHFYKKANIENASIDPNPISSHLNEHVLPSRTEPIAKPTKEPNKSSIVSENKISLAVDEYSFLTSNTRPSSKPYSTNSFDSSTTSNRTQYGGRLASSKTKIILLLVIFLGACAAIILPPVLTMVIFEKKKTSGTSRADLKASPCSNIATCIGSETQYPITSGAVLYPFD</sequence>
<evidence type="ECO:0000313" key="4">
    <source>
        <dbReference type="Proteomes" id="UP000663824"/>
    </source>
</evidence>
<reference evidence="3" key="1">
    <citation type="submission" date="2021-02" db="EMBL/GenBank/DDBJ databases">
        <authorList>
            <person name="Nowell W R."/>
        </authorList>
    </citation>
    <scope>NUCLEOTIDE SEQUENCE</scope>
</reference>
<feature type="region of interest" description="Disordered" evidence="1">
    <location>
        <begin position="88"/>
        <end position="109"/>
    </location>
</feature>
<feature type="transmembrane region" description="Helical" evidence="2">
    <location>
        <begin position="123"/>
        <end position="148"/>
    </location>
</feature>
<keyword evidence="2" id="KW-0812">Transmembrane</keyword>
<accession>A0A816ZSI8</accession>
<keyword evidence="2" id="KW-0472">Membrane</keyword>
<dbReference type="AlphaFoldDB" id="A0A816ZSI8"/>
<organism evidence="3 4">
    <name type="scientific">Rotaria magnacalcarata</name>
    <dbReference type="NCBI Taxonomy" id="392030"/>
    <lineage>
        <taxon>Eukaryota</taxon>
        <taxon>Metazoa</taxon>
        <taxon>Spiralia</taxon>
        <taxon>Gnathifera</taxon>
        <taxon>Rotifera</taxon>
        <taxon>Eurotatoria</taxon>
        <taxon>Bdelloidea</taxon>
        <taxon>Philodinida</taxon>
        <taxon>Philodinidae</taxon>
        <taxon>Rotaria</taxon>
    </lineage>
</organism>
<keyword evidence="2" id="KW-1133">Transmembrane helix</keyword>
<feature type="compositionally biased region" description="Low complexity" evidence="1">
    <location>
        <begin position="97"/>
        <end position="109"/>
    </location>
</feature>